<gene>
    <name evidence="4" type="ORF">B0A73_18575</name>
</gene>
<reference evidence="4 5" key="1">
    <citation type="submission" date="2016-11" db="EMBL/GenBank/DDBJ databases">
        <title>Whole genomes of Flavobacteriaceae.</title>
        <authorList>
            <person name="Stine C."/>
            <person name="Li C."/>
            <person name="Tadesse D."/>
        </authorList>
    </citation>
    <scope>NUCLEOTIDE SEQUENCE [LARGE SCALE GENOMIC DNA]</scope>
    <source>
        <strain evidence="4 5">ATCC 51468</strain>
    </source>
</reference>
<dbReference type="InterPro" id="IPR050595">
    <property type="entry name" value="Bact_response_regulator"/>
</dbReference>
<evidence type="ECO:0000259" key="3">
    <source>
        <dbReference type="PROSITE" id="PS50110"/>
    </source>
</evidence>
<dbReference type="InterPro" id="IPR001789">
    <property type="entry name" value="Sig_transdc_resp-reg_receiver"/>
</dbReference>
<dbReference type="RefSeq" id="WP_041515887.1">
    <property type="nucleotide sequence ID" value="NZ_JPRK01000002.1"/>
</dbReference>
<evidence type="ECO:0000256" key="2">
    <source>
        <dbReference type="PROSITE-ProRule" id="PRU00169"/>
    </source>
</evidence>
<feature type="modified residue" description="4-aspartylphosphate" evidence="2">
    <location>
        <position position="54"/>
    </location>
</feature>
<dbReference type="EMBL" id="MUGX01000029">
    <property type="protein sequence ID" value="OXA84627.1"/>
    <property type="molecule type" value="Genomic_DNA"/>
</dbReference>
<dbReference type="SUPFAM" id="SSF52172">
    <property type="entry name" value="CheY-like"/>
    <property type="match status" value="1"/>
</dbReference>
<dbReference type="PANTHER" id="PTHR44591">
    <property type="entry name" value="STRESS RESPONSE REGULATOR PROTEIN 1"/>
    <property type="match status" value="1"/>
</dbReference>
<evidence type="ECO:0000313" key="5">
    <source>
        <dbReference type="Proteomes" id="UP000198302"/>
    </source>
</evidence>
<evidence type="ECO:0000256" key="1">
    <source>
        <dbReference type="ARBA" id="ARBA00022553"/>
    </source>
</evidence>
<dbReference type="CDD" id="cd00156">
    <property type="entry name" value="REC"/>
    <property type="match status" value="1"/>
</dbReference>
<proteinExistence type="predicted"/>
<name>A0ABX4BYU4_9FLAO</name>
<dbReference type="Pfam" id="PF00072">
    <property type="entry name" value="Response_reg"/>
    <property type="match status" value="1"/>
</dbReference>
<feature type="domain" description="Response regulatory" evidence="3">
    <location>
        <begin position="5"/>
        <end position="121"/>
    </location>
</feature>
<dbReference type="Gene3D" id="3.40.50.2300">
    <property type="match status" value="1"/>
</dbReference>
<comment type="caution">
    <text evidence="4">The sequence shown here is derived from an EMBL/GenBank/DDBJ whole genome shotgun (WGS) entry which is preliminary data.</text>
</comment>
<dbReference type="InterPro" id="IPR011006">
    <property type="entry name" value="CheY-like_superfamily"/>
</dbReference>
<keyword evidence="5" id="KW-1185">Reference proteome</keyword>
<dbReference type="SMART" id="SM00448">
    <property type="entry name" value="REC"/>
    <property type="match status" value="1"/>
</dbReference>
<sequence length="144" mass="16778">MNTNKILFVDDEPNVRETIKELLVFKSYDVRTAANGQEALDILEYWMPDLIICDMVMPVMNGSELHENIKKNKYLSTIPFIFLSAKNEVELIRKCLQDGADDFLTKPFKFNELILVVTARLERFEKNKNAQNNLQSCKKKDFLN</sequence>
<evidence type="ECO:0000313" key="4">
    <source>
        <dbReference type="EMBL" id="OXA84627.1"/>
    </source>
</evidence>
<organism evidence="4 5">
    <name type="scientific">Flavobacterium hibernum</name>
    <dbReference type="NCBI Taxonomy" id="37752"/>
    <lineage>
        <taxon>Bacteria</taxon>
        <taxon>Pseudomonadati</taxon>
        <taxon>Bacteroidota</taxon>
        <taxon>Flavobacteriia</taxon>
        <taxon>Flavobacteriales</taxon>
        <taxon>Flavobacteriaceae</taxon>
        <taxon>Flavobacterium</taxon>
    </lineage>
</organism>
<dbReference type="Proteomes" id="UP000198302">
    <property type="component" value="Unassembled WGS sequence"/>
</dbReference>
<accession>A0ABX4BYU4</accession>
<dbReference type="PROSITE" id="PS50110">
    <property type="entry name" value="RESPONSE_REGULATORY"/>
    <property type="match status" value="1"/>
</dbReference>
<protein>
    <submittedName>
        <fullName evidence="4">Response regulator</fullName>
    </submittedName>
</protein>
<dbReference type="PANTHER" id="PTHR44591:SF3">
    <property type="entry name" value="RESPONSE REGULATORY DOMAIN-CONTAINING PROTEIN"/>
    <property type="match status" value="1"/>
</dbReference>
<keyword evidence="1 2" id="KW-0597">Phosphoprotein</keyword>